<dbReference type="Pfam" id="PF00881">
    <property type="entry name" value="Nitroreductase"/>
    <property type="match status" value="1"/>
</dbReference>
<evidence type="ECO:0000256" key="1">
    <source>
        <dbReference type="ARBA" id="ARBA00007118"/>
    </source>
</evidence>
<dbReference type="PANTHER" id="PTHR43673:SF10">
    <property type="entry name" value="NADH DEHYDROGENASE_NAD(P)H NITROREDUCTASE XCC3605-RELATED"/>
    <property type="match status" value="1"/>
</dbReference>
<comment type="caution">
    <text evidence="4">The sequence shown here is derived from an EMBL/GenBank/DDBJ whole genome shotgun (WGS) entry which is preliminary data.</text>
</comment>
<dbReference type="SUPFAM" id="SSF55469">
    <property type="entry name" value="FMN-dependent nitroreductase-like"/>
    <property type="match status" value="1"/>
</dbReference>
<dbReference type="CDD" id="cd02137">
    <property type="entry name" value="MhqN-like"/>
    <property type="match status" value="1"/>
</dbReference>
<keyword evidence="5" id="KW-1185">Reference proteome</keyword>
<dbReference type="RefSeq" id="WP_096814890.1">
    <property type="nucleotide sequence ID" value="NZ_JXJW01000015.1"/>
</dbReference>
<dbReference type="PANTHER" id="PTHR43673">
    <property type="entry name" value="NAD(P)H NITROREDUCTASE YDGI-RELATED"/>
    <property type="match status" value="1"/>
</dbReference>
<organism evidence="4 5">
    <name type="scientific">Pseudolactococcus piscium</name>
    <dbReference type="NCBI Taxonomy" id="1364"/>
    <lineage>
        <taxon>Bacteria</taxon>
        <taxon>Bacillati</taxon>
        <taxon>Bacillota</taxon>
        <taxon>Bacilli</taxon>
        <taxon>Lactobacillales</taxon>
        <taxon>Streptococcaceae</taxon>
        <taxon>Pseudolactococcus</taxon>
    </lineage>
</organism>
<evidence type="ECO:0000259" key="3">
    <source>
        <dbReference type="Pfam" id="PF00881"/>
    </source>
</evidence>
<dbReference type="EMBL" id="JXJW01000015">
    <property type="protein sequence ID" value="PCS05656.1"/>
    <property type="molecule type" value="Genomic_DNA"/>
</dbReference>
<dbReference type="Gene3D" id="3.40.109.10">
    <property type="entry name" value="NADH Oxidase"/>
    <property type="match status" value="1"/>
</dbReference>
<gene>
    <name evidence="4" type="ORF">RU86_GL000663</name>
</gene>
<dbReference type="AlphaFoldDB" id="A0A2A5RWN8"/>
<protein>
    <submittedName>
        <fullName evidence="4">Nitroreductase</fullName>
    </submittedName>
</protein>
<proteinExistence type="inferred from homology"/>
<evidence type="ECO:0000256" key="2">
    <source>
        <dbReference type="ARBA" id="ARBA00023002"/>
    </source>
</evidence>
<accession>A0A2A5RWN8</accession>
<comment type="similarity">
    <text evidence="1">Belongs to the nitroreductase family.</text>
</comment>
<sequence length="212" mass="23776">MTHNLKNNDFADIAFGRKSIRAYDESVKISHEEMLEMIQETTIAPSSVNMQPWRFIVVESEEQKAILKPLVRFNALQNDTSAAMVLFFGDMACQTLGEEIYDQAVAEGKMPQDVRDRQLASIIPFYDNFTTAQMNDVVKVDTSLAAMQFMLVARAHGYDTNPIGGFESDQLAEAFDLDKERYVPVMVVSIGKAAEAGYTSVRLPAEKVTEFK</sequence>
<dbReference type="InterPro" id="IPR029479">
    <property type="entry name" value="Nitroreductase"/>
</dbReference>
<dbReference type="Proteomes" id="UP000218282">
    <property type="component" value="Unassembled WGS sequence"/>
</dbReference>
<evidence type="ECO:0000313" key="4">
    <source>
        <dbReference type="EMBL" id="PCS05656.1"/>
    </source>
</evidence>
<keyword evidence="2" id="KW-0560">Oxidoreductase</keyword>
<dbReference type="InterPro" id="IPR000415">
    <property type="entry name" value="Nitroreductase-like"/>
</dbReference>
<reference evidence="4 5" key="1">
    <citation type="submission" date="2014-12" db="EMBL/GenBank/DDBJ databases">
        <title>Draft genome sequences of 10 type strains of Lactococcus.</title>
        <authorList>
            <person name="Sun Z."/>
            <person name="Zhong Z."/>
            <person name="Liu W."/>
            <person name="Zhang W."/>
            <person name="Zhang H."/>
        </authorList>
    </citation>
    <scope>NUCLEOTIDE SEQUENCE [LARGE SCALE GENOMIC DNA]</scope>
    <source>
        <strain evidence="4 5">DSM 6634</strain>
    </source>
</reference>
<feature type="domain" description="Nitroreductase" evidence="3">
    <location>
        <begin position="16"/>
        <end position="192"/>
    </location>
</feature>
<name>A0A2A5RWN8_9LACT</name>
<evidence type="ECO:0000313" key="5">
    <source>
        <dbReference type="Proteomes" id="UP000218282"/>
    </source>
</evidence>
<dbReference type="GO" id="GO:0016491">
    <property type="term" value="F:oxidoreductase activity"/>
    <property type="evidence" value="ECO:0007669"/>
    <property type="project" value="UniProtKB-KW"/>
</dbReference>